<keyword evidence="4" id="KW-1133">Transmembrane helix</keyword>
<evidence type="ECO:0000256" key="6">
    <source>
        <dbReference type="SAM" id="MobiDB-lite"/>
    </source>
</evidence>
<protein>
    <submittedName>
        <fullName evidence="7">Predicted protein</fullName>
    </submittedName>
</protein>
<dbReference type="GeneID" id="9685409"/>
<dbReference type="PANTHER" id="PTHR16875">
    <property type="entry name" value="SELENOPROTEIN K"/>
    <property type="match status" value="1"/>
</dbReference>
<dbReference type="KEGG" id="mpp:MICPUCDRAFT_59222"/>
<gene>
    <name evidence="7" type="ORF">MICPUCDRAFT_59222</name>
</gene>
<dbReference type="STRING" id="564608.C1MWR3"/>
<evidence type="ECO:0000256" key="5">
    <source>
        <dbReference type="ARBA" id="ARBA00023136"/>
    </source>
</evidence>
<name>C1MWR3_MICPC</name>
<keyword evidence="2" id="KW-0812">Transmembrane</keyword>
<dbReference type="GO" id="GO:0032469">
    <property type="term" value="P:endoplasmic reticulum calcium ion homeostasis"/>
    <property type="evidence" value="ECO:0007669"/>
    <property type="project" value="TreeGrafter"/>
</dbReference>
<proteinExistence type="predicted"/>
<dbReference type="GO" id="GO:0005794">
    <property type="term" value="C:Golgi apparatus"/>
    <property type="evidence" value="ECO:0007669"/>
    <property type="project" value="TreeGrafter"/>
</dbReference>
<dbReference type="Proteomes" id="UP000001876">
    <property type="component" value="Unassembled WGS sequence"/>
</dbReference>
<evidence type="ECO:0000256" key="3">
    <source>
        <dbReference type="ARBA" id="ARBA00022933"/>
    </source>
</evidence>
<dbReference type="InterPro" id="IPR024491">
    <property type="entry name" value="Se_SelK/SelG"/>
</dbReference>
<dbReference type="eggNOG" id="ENOG502S803">
    <property type="taxonomic scope" value="Eukaryota"/>
</dbReference>
<dbReference type="Pfam" id="PF10961">
    <property type="entry name" value="SelK_SelG"/>
    <property type="match status" value="1"/>
</dbReference>
<evidence type="ECO:0000256" key="4">
    <source>
        <dbReference type="ARBA" id="ARBA00022989"/>
    </source>
</evidence>
<dbReference type="GO" id="GO:0005789">
    <property type="term" value="C:endoplasmic reticulum membrane"/>
    <property type="evidence" value="ECO:0007669"/>
    <property type="project" value="TreeGrafter"/>
</dbReference>
<accession>C1MWR3</accession>
<feature type="region of interest" description="Disordered" evidence="6">
    <location>
        <begin position="70"/>
        <end position="108"/>
    </location>
</feature>
<sequence>MPYVSDGSVVERRSAFRLSLITDVFWRLVNVVYAFFQTMISAEYSETYAGKKRGGGKRVGGLGFGGGGGGMGGGGGGGGGRPGGGGGGRGGMSNVRGIDHSAASSAGG</sequence>
<dbReference type="PANTHER" id="PTHR16875:SF0">
    <property type="entry name" value="SELENOPROTEIN K"/>
    <property type="match status" value="1"/>
</dbReference>
<keyword evidence="8" id="KW-1185">Reference proteome</keyword>
<evidence type="ECO:0000313" key="7">
    <source>
        <dbReference type="EMBL" id="EEH55625.1"/>
    </source>
</evidence>
<reference evidence="7 8" key="1">
    <citation type="journal article" date="2009" name="Science">
        <title>Green evolution and dynamic adaptations revealed by genomes of the marine picoeukaryotes Micromonas.</title>
        <authorList>
            <person name="Worden A.Z."/>
            <person name="Lee J.H."/>
            <person name="Mock T."/>
            <person name="Rouze P."/>
            <person name="Simmons M.P."/>
            <person name="Aerts A.L."/>
            <person name="Allen A.E."/>
            <person name="Cuvelier M.L."/>
            <person name="Derelle E."/>
            <person name="Everett M.V."/>
            <person name="Foulon E."/>
            <person name="Grimwood J."/>
            <person name="Gundlach H."/>
            <person name="Henrissat B."/>
            <person name="Napoli C."/>
            <person name="McDonald S.M."/>
            <person name="Parker M.S."/>
            <person name="Rombauts S."/>
            <person name="Salamov A."/>
            <person name="Von Dassow P."/>
            <person name="Badger J.H."/>
            <person name="Coutinho P.M."/>
            <person name="Demir E."/>
            <person name="Dubchak I."/>
            <person name="Gentemann C."/>
            <person name="Eikrem W."/>
            <person name="Gready J.E."/>
            <person name="John U."/>
            <person name="Lanier W."/>
            <person name="Lindquist E.A."/>
            <person name="Lucas S."/>
            <person name="Mayer K.F."/>
            <person name="Moreau H."/>
            <person name="Not F."/>
            <person name="Otillar R."/>
            <person name="Panaud O."/>
            <person name="Pangilinan J."/>
            <person name="Paulsen I."/>
            <person name="Piegu B."/>
            <person name="Poliakov A."/>
            <person name="Robbens S."/>
            <person name="Schmutz J."/>
            <person name="Toulza E."/>
            <person name="Wyss T."/>
            <person name="Zelensky A."/>
            <person name="Zhou K."/>
            <person name="Armbrust E.V."/>
            <person name="Bhattacharya D."/>
            <person name="Goodenough U.W."/>
            <person name="Van de Peer Y."/>
            <person name="Grigoriev I.V."/>
        </authorList>
    </citation>
    <scope>NUCLEOTIDE SEQUENCE [LARGE SCALE GENOMIC DNA]</scope>
    <source>
        <strain evidence="7 8">CCMP1545</strain>
    </source>
</reference>
<keyword evidence="3" id="KW-0712">Selenocysteine</keyword>
<dbReference type="RefSeq" id="XP_003059673.1">
    <property type="nucleotide sequence ID" value="XM_003059627.1"/>
</dbReference>
<evidence type="ECO:0000313" key="8">
    <source>
        <dbReference type="Proteomes" id="UP000001876"/>
    </source>
</evidence>
<evidence type="ECO:0000256" key="2">
    <source>
        <dbReference type="ARBA" id="ARBA00022692"/>
    </source>
</evidence>
<dbReference type="AlphaFoldDB" id="C1MWR3"/>
<keyword evidence="5" id="KW-0472">Membrane</keyword>
<dbReference type="OrthoDB" id="167295at2759"/>
<organism evidence="8">
    <name type="scientific">Micromonas pusilla (strain CCMP1545)</name>
    <name type="common">Picoplanktonic green alga</name>
    <dbReference type="NCBI Taxonomy" id="564608"/>
    <lineage>
        <taxon>Eukaryota</taxon>
        <taxon>Viridiplantae</taxon>
        <taxon>Chlorophyta</taxon>
        <taxon>Mamiellophyceae</taxon>
        <taxon>Mamiellales</taxon>
        <taxon>Mamiellaceae</taxon>
        <taxon>Micromonas</taxon>
    </lineage>
</organism>
<comment type="subcellular location">
    <subcellularLocation>
        <location evidence="1">Membrane</location>
        <topology evidence="1">Single-pass membrane protein</topology>
    </subcellularLocation>
</comment>
<dbReference type="EMBL" id="GG663741">
    <property type="protein sequence ID" value="EEH55625.1"/>
    <property type="molecule type" value="Genomic_DNA"/>
</dbReference>
<dbReference type="GO" id="GO:0006816">
    <property type="term" value="P:calcium ion transport"/>
    <property type="evidence" value="ECO:0007669"/>
    <property type="project" value="TreeGrafter"/>
</dbReference>
<feature type="compositionally biased region" description="Gly residues" evidence="6">
    <location>
        <begin position="70"/>
        <end position="91"/>
    </location>
</feature>
<evidence type="ECO:0000256" key="1">
    <source>
        <dbReference type="ARBA" id="ARBA00004167"/>
    </source>
</evidence>
<dbReference type="OMA" id="VAKRSPW"/>